<feature type="transmembrane region" description="Helical" evidence="8">
    <location>
        <begin position="51"/>
        <end position="70"/>
    </location>
</feature>
<evidence type="ECO:0000313" key="10">
    <source>
        <dbReference type="Proteomes" id="UP000281343"/>
    </source>
</evidence>
<feature type="transmembrane region" description="Helical" evidence="8">
    <location>
        <begin position="79"/>
        <end position="98"/>
    </location>
</feature>
<evidence type="ECO:0000256" key="2">
    <source>
        <dbReference type="ARBA" id="ARBA00009142"/>
    </source>
</evidence>
<accession>A0A3L9YCH0</accession>
<proteinExistence type="inferred from homology"/>
<reference evidence="9 10" key="1">
    <citation type="submission" date="2018-10" db="EMBL/GenBank/DDBJ databases">
        <authorList>
            <person name="Jung H.S."/>
            <person name="Jeon C.O."/>
        </authorList>
    </citation>
    <scope>NUCLEOTIDE SEQUENCE [LARGE SCALE GENOMIC DNA]</scope>
    <source>
        <strain evidence="9 10">MA-7-27</strain>
    </source>
</reference>
<gene>
    <name evidence="9" type="ORF">D9R08_18505</name>
</gene>
<feature type="transmembrane region" description="Helical" evidence="8">
    <location>
        <begin position="233"/>
        <end position="251"/>
    </location>
</feature>
<feature type="transmembrane region" description="Helical" evidence="8">
    <location>
        <begin position="136"/>
        <end position="161"/>
    </location>
</feature>
<dbReference type="RefSeq" id="WP_121899604.1">
    <property type="nucleotide sequence ID" value="NZ_RCNT01000014.1"/>
</dbReference>
<feature type="transmembrane region" description="Helical" evidence="8">
    <location>
        <begin position="200"/>
        <end position="221"/>
    </location>
</feature>
<feature type="transmembrane region" description="Helical" evidence="8">
    <location>
        <begin position="12"/>
        <end position="45"/>
    </location>
</feature>
<sequence length="253" mass="26581">MEHLFNVPFSGGELLLVAGAAFLSAFVSGVAGFGGSFVLAIVLTPIIGPRAVVPAIAVYALCANVGRVYIYRREIHWRFAFQFILSSLPGLAIGAAILKTLPEFALLAVFGVALLSAVPLRRFLKRTQFEPGISTIVAIGFVFGAASGTAVGSGMFVIAALNTFGLHGAALLGTDAVIGITNAVTRVVTFWWLDLLDARLAIIGLTMGAVALPATWLASGLVRRMDQTLHSRIIEAIIIFAGLSFLVSAFFGS</sequence>
<dbReference type="GO" id="GO:0005886">
    <property type="term" value="C:plasma membrane"/>
    <property type="evidence" value="ECO:0007669"/>
    <property type="project" value="UniProtKB-SubCell"/>
</dbReference>
<comment type="caution">
    <text evidence="9">The sequence shown here is derived from an EMBL/GenBank/DDBJ whole genome shotgun (WGS) entry which is preliminary data.</text>
</comment>
<keyword evidence="4 8" id="KW-1003">Cell membrane</keyword>
<protein>
    <recommendedName>
        <fullName evidence="8">Probable membrane transporter protein</fullName>
    </recommendedName>
</protein>
<feature type="transmembrane region" description="Helical" evidence="8">
    <location>
        <begin position="104"/>
        <end position="124"/>
    </location>
</feature>
<dbReference type="AlphaFoldDB" id="A0A3L9YCH0"/>
<evidence type="ECO:0000256" key="5">
    <source>
        <dbReference type="ARBA" id="ARBA00022692"/>
    </source>
</evidence>
<keyword evidence="6 8" id="KW-1133">Transmembrane helix</keyword>
<comment type="subcellular location">
    <subcellularLocation>
        <location evidence="1 8">Cell membrane</location>
        <topology evidence="1 8">Multi-pass membrane protein</topology>
    </subcellularLocation>
</comment>
<evidence type="ECO:0000256" key="6">
    <source>
        <dbReference type="ARBA" id="ARBA00022989"/>
    </source>
</evidence>
<evidence type="ECO:0000256" key="4">
    <source>
        <dbReference type="ARBA" id="ARBA00022475"/>
    </source>
</evidence>
<keyword evidence="3" id="KW-0813">Transport</keyword>
<dbReference type="InterPro" id="IPR052017">
    <property type="entry name" value="TSUP"/>
</dbReference>
<evidence type="ECO:0000256" key="3">
    <source>
        <dbReference type="ARBA" id="ARBA00022448"/>
    </source>
</evidence>
<evidence type="ECO:0000256" key="1">
    <source>
        <dbReference type="ARBA" id="ARBA00004651"/>
    </source>
</evidence>
<dbReference type="OrthoDB" id="7860953at2"/>
<keyword evidence="5 8" id="KW-0812">Transmembrane</keyword>
<dbReference type="PANTHER" id="PTHR30269:SF23">
    <property type="entry name" value="MEMBRANE TRANSPORTER PROTEIN YDHB-RELATED"/>
    <property type="match status" value="1"/>
</dbReference>
<evidence type="ECO:0000256" key="7">
    <source>
        <dbReference type="ARBA" id="ARBA00023136"/>
    </source>
</evidence>
<evidence type="ECO:0000313" key="9">
    <source>
        <dbReference type="EMBL" id="RMA40670.1"/>
    </source>
</evidence>
<comment type="similarity">
    <text evidence="2 8">Belongs to the 4-toluene sulfonate uptake permease (TSUP) (TC 2.A.102) family.</text>
</comment>
<dbReference type="PANTHER" id="PTHR30269">
    <property type="entry name" value="TRANSMEMBRANE PROTEIN YFCA"/>
    <property type="match status" value="1"/>
</dbReference>
<name>A0A3L9YCH0_9RHOB</name>
<organism evidence="9 10">
    <name type="scientific">Rhodophyticola porphyridii</name>
    <dbReference type="NCBI Taxonomy" id="1852017"/>
    <lineage>
        <taxon>Bacteria</taxon>
        <taxon>Pseudomonadati</taxon>
        <taxon>Pseudomonadota</taxon>
        <taxon>Alphaproteobacteria</taxon>
        <taxon>Rhodobacterales</taxon>
        <taxon>Roseobacteraceae</taxon>
        <taxon>Rhodophyticola</taxon>
    </lineage>
</organism>
<keyword evidence="7 8" id="KW-0472">Membrane</keyword>
<keyword evidence="10" id="KW-1185">Reference proteome</keyword>
<dbReference type="EMBL" id="RCNT01000014">
    <property type="protein sequence ID" value="RMA40670.1"/>
    <property type="molecule type" value="Genomic_DNA"/>
</dbReference>
<evidence type="ECO:0000256" key="8">
    <source>
        <dbReference type="RuleBase" id="RU363041"/>
    </source>
</evidence>
<dbReference type="InterPro" id="IPR002781">
    <property type="entry name" value="TM_pro_TauE-like"/>
</dbReference>
<dbReference type="Pfam" id="PF01925">
    <property type="entry name" value="TauE"/>
    <property type="match status" value="1"/>
</dbReference>
<dbReference type="Proteomes" id="UP000281343">
    <property type="component" value="Unassembled WGS sequence"/>
</dbReference>